<reference evidence="3 4" key="1">
    <citation type="submission" date="2019-09" db="EMBL/GenBank/DDBJ databases">
        <title>Bird 10,000 Genomes (B10K) Project - Family phase.</title>
        <authorList>
            <person name="Zhang G."/>
        </authorList>
    </citation>
    <scope>NUCLEOTIDE SEQUENCE [LARGE SCALE GENOMIC DNA]</scope>
    <source>
        <strain evidence="3">B10K-CU-031-20</strain>
    </source>
</reference>
<organism evidence="3 4">
    <name type="scientific">Smithornis capensis</name>
    <dbReference type="NCBI Taxonomy" id="363769"/>
    <lineage>
        <taxon>Eukaryota</taxon>
        <taxon>Metazoa</taxon>
        <taxon>Chordata</taxon>
        <taxon>Craniata</taxon>
        <taxon>Vertebrata</taxon>
        <taxon>Euteleostomi</taxon>
        <taxon>Archelosauria</taxon>
        <taxon>Archosauria</taxon>
        <taxon>Dinosauria</taxon>
        <taxon>Saurischia</taxon>
        <taxon>Theropoda</taxon>
        <taxon>Coelurosauria</taxon>
        <taxon>Aves</taxon>
        <taxon>Neognathae</taxon>
        <taxon>Neoaves</taxon>
        <taxon>Telluraves</taxon>
        <taxon>Australaves</taxon>
        <taxon>Passeriformes</taxon>
        <taxon>Eurylaimidae</taxon>
        <taxon>Smithornis</taxon>
    </lineage>
</organism>
<dbReference type="Proteomes" id="UP000567624">
    <property type="component" value="Unassembled WGS sequence"/>
</dbReference>
<feature type="non-terminal residue" evidence="3">
    <location>
        <position position="224"/>
    </location>
</feature>
<dbReference type="GO" id="GO:0035371">
    <property type="term" value="C:microtubule plus-end"/>
    <property type="evidence" value="ECO:0007669"/>
    <property type="project" value="TreeGrafter"/>
</dbReference>
<gene>
    <name evidence="3" type="primary">Knstrn</name>
    <name evidence="3" type="ORF">SMICAP_R06350</name>
</gene>
<feature type="region of interest" description="Disordered" evidence="2">
    <location>
        <begin position="43"/>
        <end position="66"/>
    </location>
</feature>
<dbReference type="EMBL" id="VWYW01000468">
    <property type="protein sequence ID" value="NXF10140.1"/>
    <property type="molecule type" value="Genomic_DNA"/>
</dbReference>
<evidence type="ECO:0000313" key="3">
    <source>
        <dbReference type="EMBL" id="NXF10140.1"/>
    </source>
</evidence>
<dbReference type="PANTHER" id="PTHR31940">
    <property type="entry name" value="SMALL KINETOCHORE-ASSOCIATED PROTEIN"/>
    <property type="match status" value="1"/>
</dbReference>
<dbReference type="InterPro" id="IPR033373">
    <property type="entry name" value="SKAP"/>
</dbReference>
<sequence length="224" mass="25100">EAQATFLSKKQCTTKTAVPEFNKDPSFNFGSNVPADGVFKAANQGLPKSAKKGEQFSGKTETRGPPKRYKLKAELKGKNQLLETAKQQLHSGLTGAQGTIKELKEENDSLVQEVQKLRKFQETCMVILESRNIDPVTGSNILEEENEAQECRKQTTLLTEKLIGELRLFNQTAAKEKEEIQAAMAKWNSAEEQRQRSLEKHSSFQAEMKECTAILDELQQLLAL</sequence>
<comment type="caution">
    <text evidence="3">The sequence shown here is derived from an EMBL/GenBank/DDBJ whole genome shotgun (WGS) entry which is preliminary data.</text>
</comment>
<dbReference type="PANTHER" id="PTHR31940:SF2">
    <property type="entry name" value="SMALL KINETOCHORE-ASSOCIATED PROTEIN"/>
    <property type="match status" value="1"/>
</dbReference>
<dbReference type="GO" id="GO:0051988">
    <property type="term" value="P:regulation of attachment of spindle microtubules to kinetochore"/>
    <property type="evidence" value="ECO:0007669"/>
    <property type="project" value="InterPro"/>
</dbReference>
<feature type="coiled-coil region" evidence="1">
    <location>
        <begin position="93"/>
        <end position="120"/>
    </location>
</feature>
<evidence type="ECO:0000313" key="4">
    <source>
        <dbReference type="Proteomes" id="UP000567624"/>
    </source>
</evidence>
<dbReference type="GO" id="GO:0007051">
    <property type="term" value="P:spindle organization"/>
    <property type="evidence" value="ECO:0007669"/>
    <property type="project" value="InterPro"/>
</dbReference>
<evidence type="ECO:0000256" key="2">
    <source>
        <dbReference type="SAM" id="MobiDB-lite"/>
    </source>
</evidence>
<feature type="coiled-coil region" evidence="1">
    <location>
        <begin position="166"/>
        <end position="193"/>
    </location>
</feature>
<dbReference type="GO" id="GO:0034451">
    <property type="term" value="C:centriolar satellite"/>
    <property type="evidence" value="ECO:0007669"/>
    <property type="project" value="TreeGrafter"/>
</dbReference>
<protein>
    <submittedName>
        <fullName evidence="3">SKAP protein</fullName>
    </submittedName>
</protein>
<dbReference type="GO" id="GO:0072686">
    <property type="term" value="C:mitotic spindle"/>
    <property type="evidence" value="ECO:0007669"/>
    <property type="project" value="TreeGrafter"/>
</dbReference>
<name>A0A7K8QZ22_9PASS</name>
<feature type="non-terminal residue" evidence="3">
    <location>
        <position position="1"/>
    </location>
</feature>
<dbReference type="AlphaFoldDB" id="A0A7K8QZ22"/>
<accession>A0A7K8QZ22</accession>
<evidence type="ECO:0000256" key="1">
    <source>
        <dbReference type="SAM" id="Coils"/>
    </source>
</evidence>
<proteinExistence type="predicted"/>
<dbReference type="GO" id="GO:0000776">
    <property type="term" value="C:kinetochore"/>
    <property type="evidence" value="ECO:0007669"/>
    <property type="project" value="InterPro"/>
</dbReference>
<keyword evidence="1" id="KW-0175">Coiled coil</keyword>
<keyword evidence="4" id="KW-1185">Reference proteome</keyword>
<dbReference type="GO" id="GO:0000070">
    <property type="term" value="P:mitotic sister chromatid segregation"/>
    <property type="evidence" value="ECO:0007669"/>
    <property type="project" value="TreeGrafter"/>
</dbReference>